<evidence type="ECO:0000313" key="3">
    <source>
        <dbReference type="Proteomes" id="UP000323426"/>
    </source>
</evidence>
<name>A0A5M6DE23_9BACT</name>
<evidence type="ECO:0000256" key="1">
    <source>
        <dbReference type="SAM" id="SignalP"/>
    </source>
</evidence>
<proteinExistence type="predicted"/>
<dbReference type="EMBL" id="VWSF01000008">
    <property type="protein sequence ID" value="KAA5545643.1"/>
    <property type="molecule type" value="Genomic_DNA"/>
</dbReference>
<sequence length="98" mass="10649">MKKIILTLALAAQTAFGFADGHQAVTASARYENSKMYRQPGTSTEVLKALKSSDEIVVVRRYNSAWSIVTVDGQVGYVLTAELAKPIKPATHQVIAKK</sequence>
<protein>
    <submittedName>
        <fullName evidence="2">SH3 domain-containing protein</fullName>
    </submittedName>
</protein>
<dbReference type="Proteomes" id="UP000323426">
    <property type="component" value="Unassembled WGS sequence"/>
</dbReference>
<dbReference type="RefSeq" id="WP_150088647.1">
    <property type="nucleotide sequence ID" value="NZ_VWSF01000008.1"/>
</dbReference>
<organism evidence="2 3">
    <name type="scientific">Adhaeribacter rhizoryzae</name>
    <dbReference type="NCBI Taxonomy" id="2607907"/>
    <lineage>
        <taxon>Bacteria</taxon>
        <taxon>Pseudomonadati</taxon>
        <taxon>Bacteroidota</taxon>
        <taxon>Cytophagia</taxon>
        <taxon>Cytophagales</taxon>
        <taxon>Hymenobacteraceae</taxon>
        <taxon>Adhaeribacter</taxon>
    </lineage>
</organism>
<gene>
    <name evidence="2" type="ORF">F0145_11935</name>
</gene>
<accession>A0A5M6DE23</accession>
<dbReference type="Gene3D" id="2.30.30.40">
    <property type="entry name" value="SH3 Domains"/>
    <property type="match status" value="1"/>
</dbReference>
<keyword evidence="3" id="KW-1185">Reference proteome</keyword>
<reference evidence="2 3" key="1">
    <citation type="submission" date="2019-09" db="EMBL/GenBank/DDBJ databases">
        <title>Genome sequence and assembly of Adhaeribacter sp.</title>
        <authorList>
            <person name="Chhetri G."/>
        </authorList>
    </citation>
    <scope>NUCLEOTIDE SEQUENCE [LARGE SCALE GENOMIC DNA]</scope>
    <source>
        <strain evidence="2 3">DK36</strain>
    </source>
</reference>
<comment type="caution">
    <text evidence="2">The sequence shown here is derived from an EMBL/GenBank/DDBJ whole genome shotgun (WGS) entry which is preliminary data.</text>
</comment>
<feature type="signal peptide" evidence="1">
    <location>
        <begin position="1"/>
        <end position="19"/>
    </location>
</feature>
<keyword evidence="1" id="KW-0732">Signal</keyword>
<evidence type="ECO:0000313" key="2">
    <source>
        <dbReference type="EMBL" id="KAA5545643.1"/>
    </source>
</evidence>
<feature type="chain" id="PRO_5024430469" evidence="1">
    <location>
        <begin position="20"/>
        <end position="98"/>
    </location>
</feature>
<dbReference type="AlphaFoldDB" id="A0A5M6DE23"/>